<name>A0A4Q2SUM4_9HYPH</name>
<feature type="region of interest" description="Disordered" evidence="5">
    <location>
        <begin position="1"/>
        <end position="21"/>
    </location>
</feature>
<gene>
    <name evidence="7" type="ORF">EUU22_16540</name>
</gene>
<evidence type="ECO:0000256" key="3">
    <source>
        <dbReference type="ARBA" id="ARBA00023163"/>
    </source>
</evidence>
<dbReference type="PRINTS" id="PR00455">
    <property type="entry name" value="HTHTETR"/>
</dbReference>
<evidence type="ECO:0000256" key="2">
    <source>
        <dbReference type="ARBA" id="ARBA00023125"/>
    </source>
</evidence>
<dbReference type="AlphaFoldDB" id="A0A4Q2SUM4"/>
<sequence>MNDNQDLTKRRTSIGAQRNPASQEAILQAATEILAERGPGSFSIEAVAKRAKAGKPTIYRWWPNKAALLLDAYHRQKNPNLHTDTGDLQRDLTWFLTELLAFWRRGGCGAIFRSVIAEAQTDQAACEALAAYLAERRKHLGAQIRAAQARENIGAEVNPELVAEMLSGFAWIRLLTNRLEIDEEEAGKVVKTILDGIRGRG</sequence>
<keyword evidence="2 4" id="KW-0238">DNA-binding</keyword>
<reference evidence="7 8" key="1">
    <citation type="submission" date="2019-01" db="EMBL/GenBank/DDBJ databases">
        <authorList>
            <person name="Deng T."/>
        </authorList>
    </citation>
    <scope>NUCLEOTIDE SEQUENCE [LARGE SCALE GENOMIC DNA]</scope>
    <source>
        <strain evidence="7 8">F8825</strain>
    </source>
</reference>
<dbReference type="RefSeq" id="WP_129333110.1">
    <property type="nucleotide sequence ID" value="NZ_SDVB01000253.1"/>
</dbReference>
<dbReference type="GO" id="GO:0000976">
    <property type="term" value="F:transcription cis-regulatory region binding"/>
    <property type="evidence" value="ECO:0007669"/>
    <property type="project" value="TreeGrafter"/>
</dbReference>
<keyword evidence="1" id="KW-0805">Transcription regulation</keyword>
<dbReference type="PANTHER" id="PTHR30055:SF148">
    <property type="entry name" value="TETR-FAMILY TRANSCRIPTIONAL REGULATOR"/>
    <property type="match status" value="1"/>
</dbReference>
<proteinExistence type="predicted"/>
<keyword evidence="8" id="KW-1185">Reference proteome</keyword>
<feature type="DNA-binding region" description="H-T-H motif" evidence="4">
    <location>
        <begin position="43"/>
        <end position="62"/>
    </location>
</feature>
<evidence type="ECO:0000256" key="4">
    <source>
        <dbReference type="PROSITE-ProRule" id="PRU00335"/>
    </source>
</evidence>
<evidence type="ECO:0000259" key="6">
    <source>
        <dbReference type="PROSITE" id="PS50977"/>
    </source>
</evidence>
<dbReference type="Proteomes" id="UP000291088">
    <property type="component" value="Unassembled WGS sequence"/>
</dbReference>
<dbReference type="InterPro" id="IPR050109">
    <property type="entry name" value="HTH-type_TetR-like_transc_reg"/>
</dbReference>
<dbReference type="InterPro" id="IPR009057">
    <property type="entry name" value="Homeodomain-like_sf"/>
</dbReference>
<dbReference type="Pfam" id="PF16859">
    <property type="entry name" value="TetR_C_11"/>
    <property type="match status" value="1"/>
</dbReference>
<protein>
    <submittedName>
        <fullName evidence="7">TetR/AcrR family transcriptional regulator</fullName>
    </submittedName>
</protein>
<organism evidence="7 8">
    <name type="scientific">Ciceribacter ferrooxidans</name>
    <dbReference type="NCBI Taxonomy" id="2509717"/>
    <lineage>
        <taxon>Bacteria</taxon>
        <taxon>Pseudomonadati</taxon>
        <taxon>Pseudomonadota</taxon>
        <taxon>Alphaproteobacteria</taxon>
        <taxon>Hyphomicrobiales</taxon>
        <taxon>Rhizobiaceae</taxon>
        <taxon>Ciceribacter</taxon>
    </lineage>
</organism>
<evidence type="ECO:0000256" key="1">
    <source>
        <dbReference type="ARBA" id="ARBA00023015"/>
    </source>
</evidence>
<comment type="caution">
    <text evidence="7">The sequence shown here is derived from an EMBL/GenBank/DDBJ whole genome shotgun (WGS) entry which is preliminary data.</text>
</comment>
<dbReference type="SUPFAM" id="SSF46689">
    <property type="entry name" value="Homeodomain-like"/>
    <property type="match status" value="1"/>
</dbReference>
<dbReference type="Gene3D" id="1.10.357.10">
    <property type="entry name" value="Tetracycline Repressor, domain 2"/>
    <property type="match status" value="1"/>
</dbReference>
<dbReference type="GO" id="GO:0003700">
    <property type="term" value="F:DNA-binding transcription factor activity"/>
    <property type="evidence" value="ECO:0007669"/>
    <property type="project" value="TreeGrafter"/>
</dbReference>
<dbReference type="InterPro" id="IPR036271">
    <property type="entry name" value="Tet_transcr_reg_TetR-rel_C_sf"/>
</dbReference>
<keyword evidence="3" id="KW-0804">Transcription</keyword>
<dbReference type="PANTHER" id="PTHR30055">
    <property type="entry name" value="HTH-TYPE TRANSCRIPTIONAL REGULATOR RUTR"/>
    <property type="match status" value="1"/>
</dbReference>
<evidence type="ECO:0000313" key="7">
    <source>
        <dbReference type="EMBL" id="RYC09706.1"/>
    </source>
</evidence>
<dbReference type="Gene3D" id="1.10.10.60">
    <property type="entry name" value="Homeodomain-like"/>
    <property type="match status" value="1"/>
</dbReference>
<evidence type="ECO:0000313" key="8">
    <source>
        <dbReference type="Proteomes" id="UP000291088"/>
    </source>
</evidence>
<feature type="domain" description="HTH tetR-type" evidence="6">
    <location>
        <begin position="20"/>
        <end position="80"/>
    </location>
</feature>
<dbReference type="OrthoDB" id="9796019at2"/>
<dbReference type="Pfam" id="PF00440">
    <property type="entry name" value="TetR_N"/>
    <property type="match status" value="1"/>
</dbReference>
<dbReference type="InterPro" id="IPR011075">
    <property type="entry name" value="TetR_C"/>
</dbReference>
<dbReference type="PROSITE" id="PS50977">
    <property type="entry name" value="HTH_TETR_2"/>
    <property type="match status" value="1"/>
</dbReference>
<dbReference type="SUPFAM" id="SSF48498">
    <property type="entry name" value="Tetracyclin repressor-like, C-terminal domain"/>
    <property type="match status" value="1"/>
</dbReference>
<dbReference type="InterPro" id="IPR001647">
    <property type="entry name" value="HTH_TetR"/>
</dbReference>
<evidence type="ECO:0000256" key="5">
    <source>
        <dbReference type="SAM" id="MobiDB-lite"/>
    </source>
</evidence>
<accession>A0A4Q2SUM4</accession>
<dbReference type="EMBL" id="SDVB01000253">
    <property type="protein sequence ID" value="RYC09706.1"/>
    <property type="molecule type" value="Genomic_DNA"/>
</dbReference>